<dbReference type="STRING" id="1777144.AWB83_00151"/>
<protein>
    <recommendedName>
        <fullName evidence="4">ABC transporter</fullName>
    </recommendedName>
</protein>
<keyword evidence="1" id="KW-0175">Coiled coil</keyword>
<dbReference type="PANTHER" id="PTHR32182:SF22">
    <property type="entry name" value="ATP-DEPENDENT ENDONUCLEASE, OLD FAMILY-RELATED"/>
    <property type="match status" value="1"/>
</dbReference>
<dbReference type="EMBL" id="FCOB02000001">
    <property type="protein sequence ID" value="SAK40144.1"/>
    <property type="molecule type" value="Genomic_DNA"/>
</dbReference>
<dbReference type="GO" id="GO:0006302">
    <property type="term" value="P:double-strand break repair"/>
    <property type="evidence" value="ECO:0007669"/>
    <property type="project" value="TreeGrafter"/>
</dbReference>
<name>A0A157Z3P6_9BURK</name>
<organism evidence="2 3">
    <name type="scientific">Caballeronia ptereochthonis</name>
    <dbReference type="NCBI Taxonomy" id="1777144"/>
    <lineage>
        <taxon>Bacteria</taxon>
        <taxon>Pseudomonadati</taxon>
        <taxon>Pseudomonadota</taxon>
        <taxon>Betaproteobacteria</taxon>
        <taxon>Burkholderiales</taxon>
        <taxon>Burkholderiaceae</taxon>
        <taxon>Caballeronia</taxon>
    </lineage>
</organism>
<evidence type="ECO:0000313" key="3">
    <source>
        <dbReference type="Proteomes" id="UP000054978"/>
    </source>
</evidence>
<sequence>MTKYERGSEWRQWDLHIHTPASFHWKGKRFDSDPTSASNRTLVDEMIKVLNTAEPAVFALMDYWTFDGWFALRRRLKESDAPTLEKTVFPGIELRLAAPTNCRLNAHVLFSNEIDDQSLHDFKSALKIELVERPLSDAALVALARQVGADKLKHHGFDKTQVDKDDATALRAGSTIAEINCESYKKAIRQVPNGNAIGFMPYDTSDGLGEVKWQDHYAYFLGLFQSSPIFESRNRDLRDAFVGEETLGNTKFFKNFQAGLNHVPRLVVSGSDAHCFVGIKGDNDRRGYGDYPSGKATWIKADPTFQGLQQAILEPSKRSYVGERPPKREEIDANKTYFIDAVEVRKADGTSAVGNWLDGIKLPLNPDLVAIIGNKGSGKSALADVLALLGNSRQTAHFSFLKKERFRGKSGDPARHFVGTLSWLDGNSEHRNLNENPPPDKVEMVRYIPQGHFEELCNAHVSGRSDAFEKELRAVIFSHADDSIRLGALDFDQLVEQQERTFRSQLNELRKELRGVNQRITACEEQLQAQVRRTLEELLALKTRQIEEHDKIKPAPVAAPSDELSPEQQAATAALAAVSEKLRSLDERATQAAATRSQLAGKSKAAQNTREHLRLLERAYKQFVDDTTVDLVTMGLKAHDLVTFSVMSEPLDDVETHVANAQAKLGQSVDADVTSKEALLKEQASLQAKLDAPQLLHQQNLRAIENWNVKLAELVGSADAPDTLEGLRARITQLDELPGVLNGYRATREGLTGEIFDVLEAQRKARERLFKPVQDLIQGNRLIRDEYKLQFQATLGGSIDLLSEDLFVLIKQNAGEFRGGDDESFGVVRKLAEQYDFNQRSDTVNFVAALHDKIVAAASGNSAKASVGIGGMLRKDKSATDVYDLLFGLSFLEPRYSLLFQNTKIEQLSPGQRGALLLIFYLLVDKGRNPIILDQPEENLDNETIVGLLVPVLTEAKTRRQIIMVTHNPNLAVVCDAEQVIWCSFDRKGGPRISYAGGSIENPSINRRVVDVLEGTKPAFNNRRIKYH</sequence>
<dbReference type="PANTHER" id="PTHR32182">
    <property type="entry name" value="DNA REPLICATION AND REPAIR PROTEIN RECF"/>
    <property type="match status" value="1"/>
</dbReference>
<reference evidence="2" key="1">
    <citation type="submission" date="2016-01" db="EMBL/GenBank/DDBJ databases">
        <authorList>
            <person name="Peeters C."/>
        </authorList>
    </citation>
    <scope>NUCLEOTIDE SEQUENCE [LARGE SCALE GENOMIC DNA]</scope>
    <source>
        <strain evidence="2">LMG 29326</strain>
    </source>
</reference>
<dbReference type="InterPro" id="IPR054787">
    <property type="entry name" value="TrlF_ATPase"/>
</dbReference>
<feature type="coiled-coil region" evidence="1">
    <location>
        <begin position="499"/>
        <end position="544"/>
    </location>
</feature>
<evidence type="ECO:0008006" key="4">
    <source>
        <dbReference type="Google" id="ProtNLM"/>
    </source>
</evidence>
<comment type="caution">
    <text evidence="2">The sequence shown here is derived from an EMBL/GenBank/DDBJ whole genome shotgun (WGS) entry which is preliminary data.</text>
</comment>
<dbReference type="NCBIfam" id="NF045780">
    <property type="entry name" value="TrlF_fam_ATP"/>
    <property type="match status" value="1"/>
</dbReference>
<dbReference type="InterPro" id="IPR027417">
    <property type="entry name" value="P-loop_NTPase"/>
</dbReference>
<gene>
    <name evidence="2" type="ORF">AWB83_00151</name>
</gene>
<dbReference type="AlphaFoldDB" id="A0A157Z3P6"/>
<accession>A0A157Z3P6</accession>
<dbReference type="Gene3D" id="3.40.50.300">
    <property type="entry name" value="P-loop containing nucleotide triphosphate hydrolases"/>
    <property type="match status" value="2"/>
</dbReference>
<dbReference type="GO" id="GO:0000731">
    <property type="term" value="P:DNA synthesis involved in DNA repair"/>
    <property type="evidence" value="ECO:0007669"/>
    <property type="project" value="TreeGrafter"/>
</dbReference>
<proteinExistence type="predicted"/>
<evidence type="ECO:0000256" key="1">
    <source>
        <dbReference type="SAM" id="Coils"/>
    </source>
</evidence>
<dbReference type="RefSeq" id="WP_087042342.1">
    <property type="nucleotide sequence ID" value="NZ_FCOB02000001.1"/>
</dbReference>
<keyword evidence="3" id="KW-1185">Reference proteome</keyword>
<dbReference type="Proteomes" id="UP000054978">
    <property type="component" value="Unassembled WGS sequence"/>
</dbReference>
<evidence type="ECO:0000313" key="2">
    <source>
        <dbReference type="EMBL" id="SAK40144.1"/>
    </source>
</evidence>
<dbReference type="Gene3D" id="3.20.20.140">
    <property type="entry name" value="Metal-dependent hydrolases"/>
    <property type="match status" value="1"/>
</dbReference>
<dbReference type="SUPFAM" id="SSF52540">
    <property type="entry name" value="P-loop containing nucleoside triphosphate hydrolases"/>
    <property type="match status" value="1"/>
</dbReference>
<dbReference type="OrthoDB" id="9791620at2"/>